<dbReference type="OMA" id="HSWKFFA"/>
<dbReference type="GO" id="GO:0044611">
    <property type="term" value="C:nuclear pore inner ring"/>
    <property type="evidence" value="ECO:0000318"/>
    <property type="project" value="GO_Central"/>
</dbReference>
<keyword evidence="3" id="KW-0509">mRNA transport</keyword>
<dbReference type="EMBL" id="AE016818">
    <property type="protein sequence ID" value="AAS52965.2"/>
    <property type="molecule type" value="Genomic_DNA"/>
</dbReference>
<keyword evidence="5" id="KW-0811">Translocation</keyword>
<dbReference type="Pfam" id="PF10487">
    <property type="entry name" value="Nup188_N"/>
    <property type="match status" value="1"/>
</dbReference>
<dbReference type="InterPro" id="IPR018864">
    <property type="entry name" value="Nucleoporin_Nup188_N"/>
</dbReference>
<evidence type="ECO:0000313" key="14">
    <source>
        <dbReference type="Proteomes" id="UP000000591"/>
    </source>
</evidence>
<dbReference type="GO" id="GO:0006405">
    <property type="term" value="P:RNA export from nucleus"/>
    <property type="evidence" value="ECO:0000318"/>
    <property type="project" value="GO_Central"/>
</dbReference>
<dbReference type="InterPro" id="IPR016024">
    <property type="entry name" value="ARM-type_fold"/>
</dbReference>
<dbReference type="GO" id="GO:0006606">
    <property type="term" value="P:protein import into nucleus"/>
    <property type="evidence" value="ECO:0000318"/>
    <property type="project" value="GO_Central"/>
</dbReference>
<feature type="domain" description="Nucleoporin Nup188 N-terminal" evidence="10">
    <location>
        <begin position="43"/>
        <end position="473"/>
    </location>
</feature>
<keyword evidence="2" id="KW-0813">Transport</keyword>
<proteinExistence type="inferred from homology"/>
<dbReference type="PANTHER" id="PTHR31431:SF1">
    <property type="entry name" value="NUCLEOPORIN NUP188"/>
    <property type="match status" value="1"/>
</dbReference>
<evidence type="ECO:0000259" key="12">
    <source>
        <dbReference type="Pfam" id="PF21093"/>
    </source>
</evidence>
<dbReference type="RefSeq" id="NP_985141.2">
    <property type="nucleotide sequence ID" value="NM_210495.2"/>
</dbReference>
<evidence type="ECO:0000259" key="11">
    <source>
        <dbReference type="Pfam" id="PF18378"/>
    </source>
</evidence>
<evidence type="ECO:0000313" key="13">
    <source>
        <dbReference type="EMBL" id="AAS52965.2"/>
    </source>
</evidence>
<dbReference type="KEGG" id="ago:AGOS_AER284W"/>
<evidence type="ECO:0000256" key="8">
    <source>
        <dbReference type="ARBA" id="ARBA00038387"/>
    </source>
</evidence>
<gene>
    <name evidence="13" type="ORF">AGOS_AER284W</name>
</gene>
<evidence type="ECO:0000259" key="10">
    <source>
        <dbReference type="Pfam" id="PF10487"/>
    </source>
</evidence>
<sequence>MMNHLSDVADSELYVSFTAVYGFIRSVTNNDRPNENASTWGLIAQFLKNNKSLLLNVSEFLNTENTGELSQKMTLRGSEYEASSEDVKEAVVLSEKLHISPQECLRVIVQCNLRLHPKEERRLLYAQNILQERNAVLDTILVLLNNDNVAQISKIYLDLFMQKKATIIGDLISLLSTICAELASMEPSAEDVSISQFRYSHDISYLLNILRLLSILCLNSELPVPIIEEWVDFLDKTECGVDGFWQKNLPEEVSLRLQSLVVIVSILMFGLGTAHHNINVSAPFFNSEQIFIKVNKLLLRPSSNPVILYYWSFVLSVKAYLLEETSETNVDFIKNVFGTTTIDDLINTFAARAESLHVLDGICRLHKTLSDEGLYSAIMCSFLILSLNFISLNDETTHAIKLVLTGMPKDLIESFLTSPELEKKLSILRAKLPLLHESLIPMINLTSIHPEFAHFEWKELSTYAQKLKLNDIDYDLSVDDDNRVESTDLIVLKNELLVKPPMEFEDNVMLPIAKDTKGQIIPSATGDEDVVVFLYKYSGWALIGRILQNICETYRDSCAPTTARLRQYLLVSILDLISSIVDADTPLERSTEILQHISGYVTEDDIISLIFRTFEQALHSRDMEVLVPCLKLFTSMVTNFPHIVWSHLSRSDLIDRHGKAGMVTTLIGALELPNGEYLFTIAFIKLADELVSESLHVETAFPERMKRELLGRIVKQLLHVYESYQYWKYSNINQRFEIGALLTSLFTKIIYSVYGIDQDSKPGDKITRVLADAASFIVTVFIGTDSPDIRAVNSLVSVLVSPTTLEAISLNHGVNGAQYNELLQKSFAFGNMLISVRGLLKLPPTTLEKSIYSKATDLVDAYIYKPSLKVHVIKLFTYLVRAPWFAERPSLLAHLGHAHAKSLLELLTFDLSSPIQDYRVLKNIYSFFSSIMEGKQDGMSILFLTGNIVTFDDSKHENKEVGSKSILTILKRNALNLDRMPEDLGSHLLDAISYAFNSWTSARNYAADKDFITALVKRLEAFEPNVDNTLKSIEQVASMASKYRLISRIAEICALYLFTSTGTTSPIFDLLGRNDLATIVNPLFELDGYNKDLHTNLAVNFEKQWPGLSLSTFSLSTLVRDSNSFQTIIYDLPLMDQYFSGDEAWFGSESHTGLREQVVEASINIQFVTYQISAAKSWGALLTSFIKKTPVPLQDTFVDIVLHLLKVNIEKSVESPFFVDIYLERIELCFYVLYSFMKTSKNVTEKNLVEITSHLMKILTSSEIDFLGNIASSRKSAYYRPLLRSILIALSLVNTGTHFIELVSVELLEFFERIFCKGVNLILSEILSEINTTSSCGNNVSITSVTDKIQDLLLLLSLFTKIKNLQPPKSFMLMIATSLNEVDTIKALLNLYSSSHLFRVNEEPIIADITLIFLCEFCSVDEVAEKLIINGLFSVLLESPISIMIQQGGIKPEVQPRLHSIWSNGLLSIILQLLSQFGAQVLPECCLFVTYFSKQLSSTIFSWSDNSLAISNSIIQDTSQIIMLQKMFSALEYQKYLSNSNAKTKVIDDVDVIEIIPGLDTELERKELYRSFTHLLTHPKYLNSRIVPTTLEEQRLLQDEETRAAFVKNTTEEIRKLQDSLFSEF</sequence>
<accession>Q756X1</accession>
<dbReference type="GeneID" id="4621353"/>
<dbReference type="STRING" id="284811.Q756X1"/>
<comment type="subcellular location">
    <subcellularLocation>
        <location evidence="1">Nucleus</location>
        <location evidence="1">Nuclear pore complex</location>
    </subcellularLocation>
</comment>
<dbReference type="HOGENOM" id="CLU_001029_1_0_1"/>
<evidence type="ECO:0000256" key="1">
    <source>
        <dbReference type="ARBA" id="ARBA00004567"/>
    </source>
</evidence>
<dbReference type="InterPro" id="IPR041634">
    <property type="entry name" value="Nup188_C"/>
</dbReference>
<evidence type="ECO:0000256" key="9">
    <source>
        <dbReference type="ARBA" id="ARBA00040174"/>
    </source>
</evidence>
<feature type="domain" description="Nuclear pore protein Nup188 C-terminal" evidence="11">
    <location>
        <begin position="1255"/>
        <end position="1604"/>
    </location>
</feature>
<dbReference type="InParanoid" id="Q756X1"/>
<evidence type="ECO:0000256" key="6">
    <source>
        <dbReference type="ARBA" id="ARBA00023132"/>
    </source>
</evidence>
<dbReference type="SUPFAM" id="SSF48371">
    <property type="entry name" value="ARM repeat"/>
    <property type="match status" value="1"/>
</dbReference>
<dbReference type="PANTHER" id="PTHR31431">
    <property type="entry name" value="NUCLEOPORIN NUP188 HOMOLOG"/>
    <property type="match status" value="1"/>
</dbReference>
<dbReference type="Gene3D" id="1.25.10.70">
    <property type="match status" value="1"/>
</dbReference>
<keyword evidence="6" id="KW-0906">Nuclear pore complex</keyword>
<dbReference type="GO" id="GO:0051028">
    <property type="term" value="P:mRNA transport"/>
    <property type="evidence" value="ECO:0007669"/>
    <property type="project" value="UniProtKB-KW"/>
</dbReference>
<evidence type="ECO:0000256" key="3">
    <source>
        <dbReference type="ARBA" id="ARBA00022816"/>
    </source>
</evidence>
<dbReference type="eggNOG" id="ENOG502QQFV">
    <property type="taxonomic scope" value="Eukaryota"/>
</dbReference>
<dbReference type="OrthoDB" id="102511at2759"/>
<protein>
    <recommendedName>
        <fullName evidence="9">Nucleoporin NUP188</fullName>
    </recommendedName>
</protein>
<dbReference type="GO" id="GO:0017056">
    <property type="term" value="F:structural constituent of nuclear pore"/>
    <property type="evidence" value="ECO:0000318"/>
    <property type="project" value="GO_Central"/>
</dbReference>
<organism evidence="13 14">
    <name type="scientific">Eremothecium gossypii (strain ATCC 10895 / CBS 109.51 / FGSC 9923 / NRRL Y-1056)</name>
    <name type="common">Yeast</name>
    <name type="synonym">Ashbya gossypii</name>
    <dbReference type="NCBI Taxonomy" id="284811"/>
    <lineage>
        <taxon>Eukaryota</taxon>
        <taxon>Fungi</taxon>
        <taxon>Dikarya</taxon>
        <taxon>Ascomycota</taxon>
        <taxon>Saccharomycotina</taxon>
        <taxon>Saccharomycetes</taxon>
        <taxon>Saccharomycetales</taxon>
        <taxon>Saccharomycetaceae</taxon>
        <taxon>Eremothecium</taxon>
    </lineage>
</organism>
<evidence type="ECO:0000256" key="2">
    <source>
        <dbReference type="ARBA" id="ARBA00022448"/>
    </source>
</evidence>
<feature type="domain" description="Nucleoporin Nup188 N-terminal subdomain III" evidence="12">
    <location>
        <begin position="530"/>
        <end position="947"/>
    </location>
</feature>
<dbReference type="InterPro" id="IPR044840">
    <property type="entry name" value="Nup188"/>
</dbReference>
<dbReference type="Pfam" id="PF21093">
    <property type="entry name" value="Nup188_N-subdom_III"/>
    <property type="match status" value="1"/>
</dbReference>
<dbReference type="InterPro" id="IPR048883">
    <property type="entry name" value="Nup188_N-subdom_III"/>
</dbReference>
<keyword evidence="7" id="KW-0539">Nucleus</keyword>
<dbReference type="FunCoup" id="Q756X1">
    <property type="interactions" value="194"/>
</dbReference>
<evidence type="ECO:0000256" key="4">
    <source>
        <dbReference type="ARBA" id="ARBA00022927"/>
    </source>
</evidence>
<evidence type="ECO:0000256" key="5">
    <source>
        <dbReference type="ARBA" id="ARBA00023010"/>
    </source>
</evidence>
<keyword evidence="4" id="KW-0653">Protein transport</keyword>
<keyword evidence="14" id="KW-1185">Reference proteome</keyword>
<comment type="similarity">
    <text evidence="8">Belongs to the Nup188 family.</text>
</comment>
<name>Q756X1_EREGS</name>
<reference evidence="14" key="2">
    <citation type="journal article" date="2013" name="G3 (Bethesda)">
        <title>Genomes of Ashbya fungi isolated from insects reveal four mating-type loci, numerous translocations, lack of transposons, and distinct gene duplications.</title>
        <authorList>
            <person name="Dietrich F.S."/>
            <person name="Voegeli S."/>
            <person name="Kuo S."/>
            <person name="Philippsen P."/>
        </authorList>
    </citation>
    <scope>GENOME REANNOTATION</scope>
    <source>
        <strain evidence="14">ATCC 10895 / CBS 109.51 / FGSC 9923 / NRRL Y-1056</strain>
    </source>
</reference>
<reference evidence="13 14" key="1">
    <citation type="journal article" date="2004" name="Science">
        <title>The Ashbya gossypii genome as a tool for mapping the ancient Saccharomyces cerevisiae genome.</title>
        <authorList>
            <person name="Dietrich F.S."/>
            <person name="Voegeli S."/>
            <person name="Brachat S."/>
            <person name="Lerch A."/>
            <person name="Gates K."/>
            <person name="Steiner S."/>
            <person name="Mohr C."/>
            <person name="Pohlmann R."/>
            <person name="Luedi P."/>
            <person name="Choi S."/>
            <person name="Wing R.A."/>
            <person name="Flavier A."/>
            <person name="Gaffney T.D."/>
            <person name="Philippsen P."/>
        </authorList>
    </citation>
    <scope>NUCLEOTIDE SEQUENCE [LARGE SCALE GENOMIC DNA]</scope>
    <source>
        <strain evidence="14">ATCC 10895 / CBS 109.51 / FGSC 9923 / NRRL Y-1056</strain>
    </source>
</reference>
<dbReference type="Pfam" id="PF18378">
    <property type="entry name" value="Nup188_C"/>
    <property type="match status" value="1"/>
</dbReference>
<dbReference type="Proteomes" id="UP000000591">
    <property type="component" value="Chromosome V"/>
</dbReference>
<evidence type="ECO:0000256" key="7">
    <source>
        <dbReference type="ARBA" id="ARBA00023242"/>
    </source>
</evidence>